<reference evidence="1" key="1">
    <citation type="submission" date="2022-06" db="EMBL/GenBank/DDBJ databases">
        <title>Phylogenomic reconstructions and comparative analyses of Kickxellomycotina fungi.</title>
        <authorList>
            <person name="Reynolds N.K."/>
            <person name="Stajich J.E."/>
            <person name="Barry K."/>
            <person name="Grigoriev I.V."/>
            <person name="Crous P."/>
            <person name="Smith M.E."/>
        </authorList>
    </citation>
    <scope>NUCLEOTIDE SEQUENCE</scope>
    <source>
        <strain evidence="1">RSA 2271</strain>
    </source>
</reference>
<protein>
    <submittedName>
        <fullName evidence="1">Uncharacterized protein</fullName>
    </submittedName>
</protein>
<sequence length="274" mass="30488">MEPGGFRRHFVQERAWREGKPPPNFLTSNFVDFIGLFGHFAGGDYPSDEDDDLPSEDLESESILGRDPGATYGTVPSPCTSSQLQHQRRRGLRIRSMPPGDAEEEASGADLSSPAKPHGRPSHATASAKKAFFLLIKSFVGTGVLFLPRAFYNGGLAFSTFLMLFVAFVALHCALLLVRCYHKYHGSYGDLGYKLFGEPMRQAILGSIVISQIGFCCAYTIFVATNVRDLWNSVTKCDYNYSVEFWVMVQMLIYIPMAMVRKIKNFSLLALIAD</sequence>
<proteinExistence type="predicted"/>
<name>A0ACC1HNJ8_9FUNG</name>
<dbReference type="EMBL" id="JAMZIH010003401">
    <property type="protein sequence ID" value="KAJ1676842.1"/>
    <property type="molecule type" value="Genomic_DNA"/>
</dbReference>
<comment type="caution">
    <text evidence="1">The sequence shown here is derived from an EMBL/GenBank/DDBJ whole genome shotgun (WGS) entry which is preliminary data.</text>
</comment>
<evidence type="ECO:0000313" key="2">
    <source>
        <dbReference type="Proteomes" id="UP001145114"/>
    </source>
</evidence>
<feature type="non-terminal residue" evidence="1">
    <location>
        <position position="274"/>
    </location>
</feature>
<gene>
    <name evidence="1" type="ORF">EV182_007393</name>
</gene>
<keyword evidence="2" id="KW-1185">Reference proteome</keyword>
<dbReference type="Proteomes" id="UP001145114">
    <property type="component" value="Unassembled WGS sequence"/>
</dbReference>
<accession>A0ACC1HNJ8</accession>
<organism evidence="1 2">
    <name type="scientific">Spiromyces aspiralis</name>
    <dbReference type="NCBI Taxonomy" id="68401"/>
    <lineage>
        <taxon>Eukaryota</taxon>
        <taxon>Fungi</taxon>
        <taxon>Fungi incertae sedis</taxon>
        <taxon>Zoopagomycota</taxon>
        <taxon>Kickxellomycotina</taxon>
        <taxon>Kickxellomycetes</taxon>
        <taxon>Kickxellales</taxon>
        <taxon>Kickxellaceae</taxon>
        <taxon>Spiromyces</taxon>
    </lineage>
</organism>
<evidence type="ECO:0000313" key="1">
    <source>
        <dbReference type="EMBL" id="KAJ1676842.1"/>
    </source>
</evidence>